<evidence type="ECO:0000256" key="2">
    <source>
        <dbReference type="ARBA" id="ARBA00004687"/>
    </source>
</evidence>
<organism evidence="11 12">
    <name type="scientific">Amazona collaria</name>
    <name type="common">yellow-billed parrot</name>
    <dbReference type="NCBI Taxonomy" id="241587"/>
    <lineage>
        <taxon>Eukaryota</taxon>
        <taxon>Metazoa</taxon>
        <taxon>Chordata</taxon>
        <taxon>Craniata</taxon>
        <taxon>Vertebrata</taxon>
        <taxon>Euteleostomi</taxon>
        <taxon>Archelosauria</taxon>
        <taxon>Archosauria</taxon>
        <taxon>Dinosauria</taxon>
        <taxon>Saurischia</taxon>
        <taxon>Theropoda</taxon>
        <taxon>Coelurosauria</taxon>
        <taxon>Aves</taxon>
        <taxon>Neognathae</taxon>
        <taxon>Neoaves</taxon>
        <taxon>Telluraves</taxon>
        <taxon>Australaves</taxon>
        <taxon>Psittaciformes</taxon>
        <taxon>Psittacidae</taxon>
        <taxon>Amazona</taxon>
    </lineage>
</organism>
<evidence type="ECO:0000256" key="7">
    <source>
        <dbReference type="ARBA" id="ARBA00022989"/>
    </source>
</evidence>
<evidence type="ECO:0000256" key="6">
    <source>
        <dbReference type="ARBA" id="ARBA00022824"/>
    </source>
</evidence>
<keyword evidence="4" id="KW-0337">GPI-anchor biosynthesis</keyword>
<keyword evidence="9" id="KW-0325">Glycoprotein</keyword>
<reference evidence="11" key="1">
    <citation type="submission" date="2025-08" db="UniProtKB">
        <authorList>
            <consortium name="Ensembl"/>
        </authorList>
    </citation>
    <scope>IDENTIFICATION</scope>
</reference>
<dbReference type="GO" id="GO:0042765">
    <property type="term" value="C:GPI-anchor transamidase complex"/>
    <property type="evidence" value="ECO:0007669"/>
    <property type="project" value="InterPro"/>
</dbReference>
<evidence type="ECO:0000256" key="8">
    <source>
        <dbReference type="ARBA" id="ARBA00023136"/>
    </source>
</evidence>
<dbReference type="AlphaFoldDB" id="A0A8B9IYS6"/>
<evidence type="ECO:0000256" key="5">
    <source>
        <dbReference type="ARBA" id="ARBA00022692"/>
    </source>
</evidence>
<dbReference type="GO" id="GO:0016255">
    <property type="term" value="P:attachment of GPI anchor to protein"/>
    <property type="evidence" value="ECO:0007669"/>
    <property type="project" value="InterPro"/>
</dbReference>
<keyword evidence="6" id="KW-0256">Endoplasmic reticulum</keyword>
<name>A0A8B9IYS6_9PSIT</name>
<dbReference type="Proteomes" id="UP000694522">
    <property type="component" value="Unplaced"/>
</dbReference>
<dbReference type="PANTHER" id="PTHR21072:SF13">
    <property type="entry name" value="GPI TRANSAMIDASE COMPONENT PIG-S"/>
    <property type="match status" value="1"/>
</dbReference>
<keyword evidence="12" id="KW-1185">Reference proteome</keyword>
<protein>
    <submittedName>
        <fullName evidence="11">Uncharacterized protein</fullName>
    </submittedName>
</protein>
<sequence>CAASSRAARHRERARGRRAALSFATIAVALGLPLWWRTTETYRAALPYGDIAGLGRLPVSERRQRGCGAQRLGLTLPPLSSSSRCPSLWCSRRGRCPGTRCGRCRSGTCGRWRYP</sequence>
<evidence type="ECO:0000256" key="4">
    <source>
        <dbReference type="ARBA" id="ARBA00022502"/>
    </source>
</evidence>
<comment type="similarity">
    <text evidence="3">Belongs to the PIGS family.</text>
</comment>
<dbReference type="InterPro" id="IPR019540">
    <property type="entry name" value="PtdIno-glycan_biosynth_class_S"/>
</dbReference>
<comment type="subcellular location">
    <subcellularLocation>
        <location evidence="1">Endoplasmic reticulum membrane</location>
        <topology evidence="1">Multi-pass membrane protein</topology>
    </subcellularLocation>
</comment>
<evidence type="ECO:0000313" key="11">
    <source>
        <dbReference type="Ensembl" id="ENSACOP00000016062.1"/>
    </source>
</evidence>
<accession>A0A8B9IYS6</accession>
<evidence type="ECO:0000313" key="12">
    <source>
        <dbReference type="Proteomes" id="UP000694522"/>
    </source>
</evidence>
<dbReference type="UniPathway" id="UPA00196"/>
<dbReference type="GO" id="GO:0006506">
    <property type="term" value="P:GPI anchor biosynthetic process"/>
    <property type="evidence" value="ECO:0007669"/>
    <property type="project" value="UniProtKB-UniPathway"/>
</dbReference>
<keyword evidence="7 10" id="KW-1133">Transmembrane helix</keyword>
<proteinExistence type="inferred from homology"/>
<reference evidence="11" key="2">
    <citation type="submission" date="2025-09" db="UniProtKB">
        <authorList>
            <consortium name="Ensembl"/>
        </authorList>
    </citation>
    <scope>IDENTIFICATION</scope>
</reference>
<comment type="pathway">
    <text evidence="2">Glycolipid biosynthesis; glycosylphosphatidylinositol-anchor biosynthesis.</text>
</comment>
<evidence type="ECO:0000256" key="10">
    <source>
        <dbReference type="SAM" id="Phobius"/>
    </source>
</evidence>
<keyword evidence="5 10" id="KW-0812">Transmembrane</keyword>
<evidence type="ECO:0000256" key="1">
    <source>
        <dbReference type="ARBA" id="ARBA00004477"/>
    </source>
</evidence>
<evidence type="ECO:0000256" key="9">
    <source>
        <dbReference type="ARBA" id="ARBA00023180"/>
    </source>
</evidence>
<keyword evidence="8 10" id="KW-0472">Membrane</keyword>
<dbReference type="PANTHER" id="PTHR21072">
    <property type="entry name" value="GPI TRANSAMIDASE COMPONENT PIG-S"/>
    <property type="match status" value="1"/>
</dbReference>
<feature type="transmembrane region" description="Helical" evidence="10">
    <location>
        <begin position="19"/>
        <end position="36"/>
    </location>
</feature>
<dbReference type="Pfam" id="PF10510">
    <property type="entry name" value="PIG-S"/>
    <property type="match status" value="1"/>
</dbReference>
<dbReference type="Ensembl" id="ENSACOT00000016634.1">
    <property type="protein sequence ID" value="ENSACOP00000016062.1"/>
    <property type="gene ID" value="ENSACOG00000011197.1"/>
</dbReference>
<evidence type="ECO:0000256" key="3">
    <source>
        <dbReference type="ARBA" id="ARBA00005316"/>
    </source>
</evidence>